<evidence type="ECO:0000313" key="4">
    <source>
        <dbReference type="Proteomes" id="UP000523007"/>
    </source>
</evidence>
<dbReference type="RefSeq" id="WP_184576209.1">
    <property type="nucleotide sequence ID" value="NZ_JACHJT010000001.1"/>
</dbReference>
<feature type="region of interest" description="Disordered" evidence="1">
    <location>
        <begin position="82"/>
        <end position="108"/>
    </location>
</feature>
<feature type="region of interest" description="Disordered" evidence="1">
    <location>
        <begin position="27"/>
        <end position="57"/>
    </location>
</feature>
<name>A0A7W7RG42_9ACTN</name>
<dbReference type="Proteomes" id="UP000523007">
    <property type="component" value="Unassembled WGS sequence"/>
</dbReference>
<feature type="region of interest" description="Disordered" evidence="1">
    <location>
        <begin position="124"/>
        <end position="149"/>
    </location>
</feature>
<feature type="chain" id="PRO_5039101523" description="Lipoprotein" evidence="2">
    <location>
        <begin position="28"/>
        <end position="149"/>
    </location>
</feature>
<evidence type="ECO:0000313" key="3">
    <source>
        <dbReference type="EMBL" id="MBB4930791.1"/>
    </source>
</evidence>
<dbReference type="AlphaFoldDB" id="A0A7W7RG42"/>
<protein>
    <recommendedName>
        <fullName evidence="5">Lipoprotein</fullName>
    </recommendedName>
</protein>
<evidence type="ECO:0000256" key="1">
    <source>
        <dbReference type="SAM" id="MobiDB-lite"/>
    </source>
</evidence>
<keyword evidence="2" id="KW-0732">Signal</keyword>
<reference evidence="3 4" key="1">
    <citation type="submission" date="2020-08" db="EMBL/GenBank/DDBJ databases">
        <title>Sequencing the genomes of 1000 actinobacteria strains.</title>
        <authorList>
            <person name="Klenk H.-P."/>
        </authorList>
    </citation>
    <scope>NUCLEOTIDE SEQUENCE [LARGE SCALE GENOMIC DNA]</scope>
    <source>
        <strain evidence="3 4">DSM 102030</strain>
    </source>
</reference>
<keyword evidence="4" id="KW-1185">Reference proteome</keyword>
<proteinExistence type="predicted"/>
<comment type="caution">
    <text evidence="3">The sequence shown here is derived from an EMBL/GenBank/DDBJ whole genome shotgun (WGS) entry which is preliminary data.</text>
</comment>
<feature type="compositionally biased region" description="Polar residues" evidence="1">
    <location>
        <begin position="32"/>
        <end position="46"/>
    </location>
</feature>
<sequence>MATNPTARPWHAALLCAVLLVSACGNQDEPTDTSAMESAGTDTPTYDPSPEPDPDGETALIIQTQQSTVNGLRIGVVSTSDGEATLSIGGGPGIDEDSPEEVTGTAGDTVTLDNDYTVAFEEIENSDPDAAEDGAGGNGSVKLTVTPPD</sequence>
<evidence type="ECO:0000256" key="2">
    <source>
        <dbReference type="SAM" id="SignalP"/>
    </source>
</evidence>
<feature type="signal peptide" evidence="2">
    <location>
        <begin position="1"/>
        <end position="27"/>
    </location>
</feature>
<organism evidence="3 4">
    <name type="scientific">Lipingzhangella halophila</name>
    <dbReference type="NCBI Taxonomy" id="1783352"/>
    <lineage>
        <taxon>Bacteria</taxon>
        <taxon>Bacillati</taxon>
        <taxon>Actinomycetota</taxon>
        <taxon>Actinomycetes</taxon>
        <taxon>Streptosporangiales</taxon>
        <taxon>Nocardiopsidaceae</taxon>
        <taxon>Lipingzhangella</taxon>
    </lineage>
</organism>
<accession>A0A7W7RG42</accession>
<dbReference type="EMBL" id="JACHJT010000001">
    <property type="protein sequence ID" value="MBB4930791.1"/>
    <property type="molecule type" value="Genomic_DNA"/>
</dbReference>
<evidence type="ECO:0008006" key="5">
    <source>
        <dbReference type="Google" id="ProtNLM"/>
    </source>
</evidence>
<gene>
    <name evidence="3" type="ORF">F4561_001611</name>
</gene>